<organism evidence="3 4">
    <name type="scientific">Mycoplasmopsis equigenitalium</name>
    <dbReference type="NCBI Taxonomy" id="114883"/>
    <lineage>
        <taxon>Bacteria</taxon>
        <taxon>Bacillati</taxon>
        <taxon>Mycoplasmatota</taxon>
        <taxon>Mycoplasmoidales</taxon>
        <taxon>Metamycoplasmataceae</taxon>
        <taxon>Mycoplasmopsis</taxon>
    </lineage>
</organism>
<name>A0ABY5J5R3_9BACT</name>
<accession>A0ABY5J5R3</accession>
<proteinExistence type="inferred from homology"/>
<evidence type="ECO:0000256" key="1">
    <source>
        <dbReference type="ARBA" id="ARBA00007768"/>
    </source>
</evidence>
<gene>
    <name evidence="3" type="ORF">NPA09_00415</name>
</gene>
<dbReference type="RefSeq" id="WP_129722480.1">
    <property type="nucleotide sequence ID" value="NZ_CP101808.1"/>
</dbReference>
<reference evidence="3" key="1">
    <citation type="submission" date="2022-07" db="EMBL/GenBank/DDBJ databases">
        <title>Complete genome of Mycoplasma equigenitalium type strain T37.</title>
        <authorList>
            <person name="Spergser J."/>
        </authorList>
    </citation>
    <scope>NUCLEOTIDE SEQUENCE</scope>
    <source>
        <strain evidence="3">T37</strain>
    </source>
</reference>
<dbReference type="SUPFAM" id="SSF110395">
    <property type="entry name" value="CutC-like"/>
    <property type="match status" value="1"/>
</dbReference>
<sequence length="223" mass="26045">MAVLEIISKDLKDIKILSQFNSIRTEFCSSMEHGGYTPSLSDIEELKKYSIDVALMVRFSEPFENEYSTEIVEKTLKIIQKVQNNNSISRYVCGYLKNNQIDKKLIQDLSKFKKLKFTFHRAFEQIMDKEKALEILSKSNFDTVLTSFDFYNKEELEKYKKWSKKYGISFLLGGGVKVDDIPYLLKQGFDHIHLGRAVRINNSWDEAIDENKLREVIKIMGLE</sequence>
<evidence type="ECO:0000313" key="4">
    <source>
        <dbReference type="Proteomes" id="UP001059576"/>
    </source>
</evidence>
<keyword evidence="4" id="KW-1185">Reference proteome</keyword>
<dbReference type="InterPro" id="IPR005627">
    <property type="entry name" value="CutC-like"/>
</dbReference>
<dbReference type="EMBL" id="CP101808">
    <property type="protein sequence ID" value="UUD37028.1"/>
    <property type="molecule type" value="Genomic_DNA"/>
</dbReference>
<evidence type="ECO:0000256" key="2">
    <source>
        <dbReference type="ARBA" id="ARBA00019014"/>
    </source>
</evidence>
<dbReference type="InterPro" id="IPR036822">
    <property type="entry name" value="CutC-like_dom_sf"/>
</dbReference>
<dbReference type="PANTHER" id="PTHR12598:SF0">
    <property type="entry name" value="COPPER HOMEOSTASIS PROTEIN CUTC HOMOLOG"/>
    <property type="match status" value="1"/>
</dbReference>
<evidence type="ECO:0000313" key="3">
    <source>
        <dbReference type="EMBL" id="UUD37028.1"/>
    </source>
</evidence>
<dbReference type="Proteomes" id="UP001059576">
    <property type="component" value="Chromosome"/>
</dbReference>
<dbReference type="Pfam" id="PF03932">
    <property type="entry name" value="CutC"/>
    <property type="match status" value="1"/>
</dbReference>
<dbReference type="PANTHER" id="PTHR12598">
    <property type="entry name" value="COPPER HOMEOSTASIS PROTEIN CUTC"/>
    <property type="match status" value="1"/>
</dbReference>
<dbReference type="Gene3D" id="3.20.20.380">
    <property type="entry name" value="Copper homeostasis (CutC) domain"/>
    <property type="match status" value="1"/>
</dbReference>
<comment type="similarity">
    <text evidence="1">Belongs to the CutC family.</text>
</comment>
<protein>
    <recommendedName>
        <fullName evidence="2">Copper homeostasis protein cutC homolog</fullName>
    </recommendedName>
</protein>